<dbReference type="Pfam" id="PF09579">
    <property type="entry name" value="Spore_YtfJ"/>
    <property type="match status" value="1"/>
</dbReference>
<dbReference type="InterPro" id="IPR014229">
    <property type="entry name" value="Spore_YtfJ"/>
</dbReference>
<dbReference type="PANTHER" id="PTHR39162">
    <property type="entry name" value="GLL3345 PROTEIN"/>
    <property type="match status" value="1"/>
</dbReference>
<dbReference type="OrthoDB" id="1711150at2"/>
<protein>
    <submittedName>
        <fullName evidence="1">Sporulation protein YtfJ</fullName>
    </submittedName>
</protein>
<name>A0A136WHP0_9FIRM</name>
<dbReference type="EMBL" id="LRVM01000001">
    <property type="protein sequence ID" value="KXL53964.1"/>
    <property type="molecule type" value="Genomic_DNA"/>
</dbReference>
<reference evidence="1 2" key="1">
    <citation type="submission" date="2016-01" db="EMBL/GenBank/DDBJ databases">
        <title>Genome sequence of Clostridium neopropionicum X4, DSM-3847.</title>
        <authorList>
            <person name="Poehlein A."/>
            <person name="Beck M.H."/>
            <person name="Bengelsdorf F.R."/>
            <person name="Daniel R."/>
            <person name="Duerre P."/>
        </authorList>
    </citation>
    <scope>NUCLEOTIDE SEQUENCE [LARGE SCALE GENOMIC DNA]</scope>
    <source>
        <strain evidence="1 2">DSM-3847</strain>
    </source>
</reference>
<evidence type="ECO:0000313" key="2">
    <source>
        <dbReference type="Proteomes" id="UP000070539"/>
    </source>
</evidence>
<accession>A0A136WHP0</accession>
<evidence type="ECO:0000313" key="1">
    <source>
        <dbReference type="EMBL" id="KXL53964.1"/>
    </source>
</evidence>
<dbReference type="AlphaFoldDB" id="A0A136WHP0"/>
<dbReference type="PANTHER" id="PTHR39162:SF1">
    <property type="entry name" value="SPORULATION PROTEIN YTFJ"/>
    <property type="match status" value="1"/>
</dbReference>
<organism evidence="1 2">
    <name type="scientific">Anaerotignum neopropionicum</name>
    <dbReference type="NCBI Taxonomy" id="36847"/>
    <lineage>
        <taxon>Bacteria</taxon>
        <taxon>Bacillati</taxon>
        <taxon>Bacillota</taxon>
        <taxon>Clostridia</taxon>
        <taxon>Lachnospirales</taxon>
        <taxon>Anaerotignaceae</taxon>
        <taxon>Anaerotignum</taxon>
    </lineage>
</organism>
<keyword evidence="2" id="KW-1185">Reference proteome</keyword>
<gene>
    <name evidence="1" type="ORF">CLNEO_00590</name>
</gene>
<dbReference type="RefSeq" id="WP_066083347.1">
    <property type="nucleotide sequence ID" value="NZ_LRVM01000001.1"/>
</dbReference>
<comment type="caution">
    <text evidence="1">The sequence shown here is derived from an EMBL/GenBank/DDBJ whole genome shotgun (WGS) entry which is preliminary data.</text>
</comment>
<proteinExistence type="predicted"/>
<sequence length="137" mass="14506">MGKDFKESVDVLFNKVEDLVSTKTVVGEAIVIGDLTLLPLIEVAVGAGAGAKENINAAGGVGAKITPSAVLVIHNGSVQTINIKNQDAVSKLIDMAPGVVSKLNFGAIFGDRDKKEPQEDDTPVKFEEEVIIEEFEK</sequence>
<dbReference type="STRING" id="36847.CLNEO_00590"/>
<dbReference type="Proteomes" id="UP000070539">
    <property type="component" value="Unassembled WGS sequence"/>
</dbReference>
<dbReference type="PATRIC" id="fig|36847.3.peg.69"/>